<dbReference type="Proteomes" id="UP000095039">
    <property type="component" value="Unassembled WGS sequence"/>
</dbReference>
<dbReference type="GO" id="GO:0005886">
    <property type="term" value="C:plasma membrane"/>
    <property type="evidence" value="ECO:0007669"/>
    <property type="project" value="TreeGrafter"/>
</dbReference>
<name>A0A1E5BWJ8_9GAMM</name>
<organism evidence="2 3">
    <name type="scientific">Enterovibrio norvegicus FF-454</name>
    <dbReference type="NCBI Taxonomy" id="1185651"/>
    <lineage>
        <taxon>Bacteria</taxon>
        <taxon>Pseudomonadati</taxon>
        <taxon>Pseudomonadota</taxon>
        <taxon>Gammaproteobacteria</taxon>
        <taxon>Vibrionales</taxon>
        <taxon>Vibrionaceae</taxon>
        <taxon>Enterovibrio</taxon>
    </lineage>
</organism>
<feature type="domain" description="Hemerythrin-like" evidence="1">
    <location>
        <begin position="2"/>
        <end position="135"/>
    </location>
</feature>
<dbReference type="EMBL" id="AJWN02000108">
    <property type="protein sequence ID" value="OEE57599.1"/>
    <property type="molecule type" value="Genomic_DNA"/>
</dbReference>
<keyword evidence="3" id="KW-1185">Reference proteome</keyword>
<evidence type="ECO:0000259" key="1">
    <source>
        <dbReference type="Pfam" id="PF01814"/>
    </source>
</evidence>
<dbReference type="PANTHER" id="PTHR39966">
    <property type="entry name" value="BLL2471 PROTEIN-RELATED"/>
    <property type="match status" value="1"/>
</dbReference>
<gene>
    <name evidence="2" type="ORF">A1OK_05480</name>
</gene>
<sequence>MLVASIHRDHSNISRLLRLLTQNLGAIRDEKPVNFGQIRDTVMYLQEYAEKYHHPKEDLIYHYYVSHYDDHEGVAKLDAEHEELAVLTAEFADTVEMILMDAVIPLDLFADRLNKFVEQQRSHLELEESSVLPAIEKTLTTDDWNSLQSQWEEEEQDPLFGEQVAVRFKELAAAL</sequence>
<dbReference type="InterPro" id="IPR012312">
    <property type="entry name" value="Hemerythrin-like"/>
</dbReference>
<dbReference type="RefSeq" id="WP_016961717.1">
    <property type="nucleotide sequence ID" value="NZ_AJWN02000108.1"/>
</dbReference>
<dbReference type="Gene3D" id="1.20.120.520">
    <property type="entry name" value="nmb1532 protein domain like"/>
    <property type="match status" value="1"/>
</dbReference>
<proteinExistence type="predicted"/>
<dbReference type="Pfam" id="PF01814">
    <property type="entry name" value="Hemerythrin"/>
    <property type="match status" value="1"/>
</dbReference>
<dbReference type="CDD" id="cd12108">
    <property type="entry name" value="Hr-like"/>
    <property type="match status" value="1"/>
</dbReference>
<comment type="caution">
    <text evidence="2">The sequence shown here is derived from an EMBL/GenBank/DDBJ whole genome shotgun (WGS) entry which is preliminary data.</text>
</comment>
<protein>
    <recommendedName>
        <fullName evidence="1">Hemerythrin-like domain-containing protein</fullName>
    </recommendedName>
</protein>
<dbReference type="AlphaFoldDB" id="A0A1E5BWJ8"/>
<reference evidence="2 3" key="1">
    <citation type="journal article" date="2012" name="Science">
        <title>Ecological populations of bacteria act as socially cohesive units of antibiotic production and resistance.</title>
        <authorList>
            <person name="Cordero O.X."/>
            <person name="Wildschutte H."/>
            <person name="Kirkup B."/>
            <person name="Proehl S."/>
            <person name="Ngo L."/>
            <person name="Hussain F."/>
            <person name="Le Roux F."/>
            <person name="Mincer T."/>
            <person name="Polz M.F."/>
        </authorList>
    </citation>
    <scope>NUCLEOTIDE SEQUENCE [LARGE SCALE GENOMIC DNA]</scope>
    <source>
        <strain evidence="2 3">FF-454</strain>
    </source>
</reference>
<evidence type="ECO:0000313" key="2">
    <source>
        <dbReference type="EMBL" id="OEE57599.1"/>
    </source>
</evidence>
<dbReference type="PANTHER" id="PTHR39966:SF1">
    <property type="entry name" value="HEMERYTHRIN-LIKE DOMAIN-CONTAINING PROTEIN"/>
    <property type="match status" value="1"/>
</dbReference>
<evidence type="ECO:0000313" key="3">
    <source>
        <dbReference type="Proteomes" id="UP000095039"/>
    </source>
</evidence>
<accession>A0A1E5BWJ8</accession>